<sequence>MSFTQVELQLLSNSANGNTSRSTPQGLNVEQIKELLARVVNRNLLKNVRRTGPNGLEEMIRQYVLGQQPSVIVDQQAQMTPRGFRELKQLQPRQLLGKFTQPQEQTIISKQPNITLEQVKQTTPVFCLKNLRDQGYENFIKQGYNFFDSETTHQSHTNQRSDTYSYIVFYVS</sequence>
<evidence type="ECO:0000313" key="1">
    <source>
        <dbReference type="EMBL" id="GAG97410.1"/>
    </source>
</evidence>
<organism evidence="1">
    <name type="scientific">marine sediment metagenome</name>
    <dbReference type="NCBI Taxonomy" id="412755"/>
    <lineage>
        <taxon>unclassified sequences</taxon>
        <taxon>metagenomes</taxon>
        <taxon>ecological metagenomes</taxon>
    </lineage>
</organism>
<reference evidence="1" key="1">
    <citation type="journal article" date="2014" name="Front. Microbiol.">
        <title>High frequency of phylogenetically diverse reductive dehalogenase-homologous genes in deep subseafloor sedimentary metagenomes.</title>
        <authorList>
            <person name="Kawai M."/>
            <person name="Futagami T."/>
            <person name="Toyoda A."/>
            <person name="Takaki Y."/>
            <person name="Nishi S."/>
            <person name="Hori S."/>
            <person name="Arai W."/>
            <person name="Tsubouchi T."/>
            <person name="Morono Y."/>
            <person name="Uchiyama I."/>
            <person name="Ito T."/>
            <person name="Fujiyama A."/>
            <person name="Inagaki F."/>
            <person name="Takami H."/>
        </authorList>
    </citation>
    <scope>NUCLEOTIDE SEQUENCE</scope>
    <source>
        <strain evidence="1">Expedition CK06-06</strain>
    </source>
</reference>
<dbReference type="AlphaFoldDB" id="X1BQQ4"/>
<name>X1BQQ4_9ZZZZ</name>
<gene>
    <name evidence="1" type="ORF">S01H4_45218</name>
</gene>
<comment type="caution">
    <text evidence="1">The sequence shown here is derived from an EMBL/GenBank/DDBJ whole genome shotgun (WGS) entry which is preliminary data.</text>
</comment>
<dbReference type="EMBL" id="BART01025155">
    <property type="protein sequence ID" value="GAG97410.1"/>
    <property type="molecule type" value="Genomic_DNA"/>
</dbReference>
<protein>
    <submittedName>
        <fullName evidence="1">Uncharacterized protein</fullName>
    </submittedName>
</protein>
<accession>X1BQQ4</accession>
<proteinExistence type="predicted"/>